<sequence>MDFDLKQLHELLAILNQTDVEELSLKSADFELNIRKGNSPAGTTVVTTSAPTPLEPKLEIVPDAEPAPASGPDKKWVKVTSPMVGTFYRAPAPEEPSFVETGDRVQKNQTLCIIEAMKLMNELEAELNGEVMEILVENGEPVEFGQTLMYINPAK</sequence>
<dbReference type="InterPro" id="IPR001249">
    <property type="entry name" value="AcCoA_biotinCC"/>
</dbReference>
<evidence type="ECO:0000313" key="11">
    <source>
        <dbReference type="Proteomes" id="UP000248857"/>
    </source>
</evidence>
<keyword evidence="3 8" id="KW-0444">Lipid biosynthesis</keyword>
<dbReference type="Gene3D" id="2.40.50.100">
    <property type="match status" value="1"/>
</dbReference>
<evidence type="ECO:0000256" key="8">
    <source>
        <dbReference type="RuleBase" id="RU364072"/>
    </source>
</evidence>
<dbReference type="InterPro" id="IPR000089">
    <property type="entry name" value="Biotin_lipoyl"/>
</dbReference>
<organism evidence="10 11">
    <name type="scientific">Acaryochloris thomasi RCC1774</name>
    <dbReference type="NCBI Taxonomy" id="1764569"/>
    <lineage>
        <taxon>Bacteria</taxon>
        <taxon>Bacillati</taxon>
        <taxon>Cyanobacteriota</taxon>
        <taxon>Cyanophyceae</taxon>
        <taxon>Acaryochloridales</taxon>
        <taxon>Acaryochloridaceae</taxon>
        <taxon>Acaryochloris</taxon>
        <taxon>Acaryochloris thomasi</taxon>
    </lineage>
</organism>
<dbReference type="Proteomes" id="UP000248857">
    <property type="component" value="Unassembled WGS sequence"/>
</dbReference>
<dbReference type="GO" id="GO:0009317">
    <property type="term" value="C:acetyl-CoA carboxylase complex"/>
    <property type="evidence" value="ECO:0007669"/>
    <property type="project" value="InterPro"/>
</dbReference>
<evidence type="ECO:0000256" key="2">
    <source>
        <dbReference type="ARBA" id="ARBA00017562"/>
    </source>
</evidence>
<dbReference type="OrthoDB" id="9811735at2"/>
<dbReference type="GO" id="GO:0003989">
    <property type="term" value="F:acetyl-CoA carboxylase activity"/>
    <property type="evidence" value="ECO:0007669"/>
    <property type="project" value="InterPro"/>
</dbReference>
<feature type="domain" description="Lipoyl-binding" evidence="9">
    <location>
        <begin position="74"/>
        <end position="152"/>
    </location>
</feature>
<dbReference type="InterPro" id="IPR050709">
    <property type="entry name" value="Biotin_Carboxyl_Carrier/Decarb"/>
</dbReference>
<dbReference type="EMBL" id="PQWO01000001">
    <property type="protein sequence ID" value="PZD75386.1"/>
    <property type="molecule type" value="Genomic_DNA"/>
</dbReference>
<dbReference type="CDD" id="cd06850">
    <property type="entry name" value="biotinyl_domain"/>
    <property type="match status" value="1"/>
</dbReference>
<dbReference type="AlphaFoldDB" id="A0A2W1JQ56"/>
<keyword evidence="11" id="KW-1185">Reference proteome</keyword>
<evidence type="ECO:0000256" key="7">
    <source>
        <dbReference type="ARBA" id="ARBA00023267"/>
    </source>
</evidence>
<dbReference type="PRINTS" id="PR01071">
    <property type="entry name" value="ACOABIOTINCC"/>
</dbReference>
<dbReference type="Pfam" id="PF00364">
    <property type="entry name" value="Biotin_lipoyl"/>
    <property type="match status" value="1"/>
</dbReference>
<evidence type="ECO:0000256" key="1">
    <source>
        <dbReference type="ARBA" id="ARBA00005194"/>
    </source>
</evidence>
<evidence type="ECO:0000256" key="4">
    <source>
        <dbReference type="ARBA" id="ARBA00022832"/>
    </source>
</evidence>
<dbReference type="SUPFAM" id="SSF51230">
    <property type="entry name" value="Single hybrid motif"/>
    <property type="match status" value="1"/>
</dbReference>
<gene>
    <name evidence="10" type="primary">accB_1</name>
    <name evidence="10" type="ORF">C1752_00100</name>
</gene>
<keyword evidence="6 8" id="KW-0275">Fatty acid biosynthesis</keyword>
<dbReference type="GO" id="GO:0006633">
    <property type="term" value="P:fatty acid biosynthetic process"/>
    <property type="evidence" value="ECO:0007669"/>
    <property type="project" value="UniProtKB-UniPathway"/>
</dbReference>
<evidence type="ECO:0000259" key="9">
    <source>
        <dbReference type="PROSITE" id="PS50968"/>
    </source>
</evidence>
<protein>
    <recommendedName>
        <fullName evidence="2 8">Biotin carboxyl carrier protein of acetyl-CoA carboxylase</fullName>
    </recommendedName>
</protein>
<evidence type="ECO:0000256" key="3">
    <source>
        <dbReference type="ARBA" id="ARBA00022516"/>
    </source>
</evidence>
<keyword evidence="4 8" id="KW-0276">Fatty acid metabolism</keyword>
<dbReference type="PANTHER" id="PTHR45266">
    <property type="entry name" value="OXALOACETATE DECARBOXYLASE ALPHA CHAIN"/>
    <property type="match status" value="1"/>
</dbReference>
<dbReference type="PROSITE" id="PS50968">
    <property type="entry name" value="BIOTINYL_LIPOYL"/>
    <property type="match status" value="1"/>
</dbReference>
<accession>A0A2W1JQ56</accession>
<reference evidence="10 11" key="1">
    <citation type="journal article" date="2018" name="Sci. Rep.">
        <title>A novel species of the marine cyanobacterium Acaryochloris with a unique pigment content and lifestyle.</title>
        <authorList>
            <person name="Partensky F."/>
            <person name="Six C."/>
            <person name="Ratin M."/>
            <person name="Garczarek L."/>
            <person name="Vaulot D."/>
            <person name="Probert I."/>
            <person name="Calteau A."/>
            <person name="Gourvil P."/>
            <person name="Marie D."/>
            <person name="Grebert T."/>
            <person name="Bouchier C."/>
            <person name="Le Panse S."/>
            <person name="Gachenot M."/>
            <person name="Rodriguez F."/>
            <person name="Garrido J.L."/>
        </authorList>
    </citation>
    <scope>NUCLEOTIDE SEQUENCE [LARGE SCALE GENOMIC DNA]</scope>
    <source>
        <strain evidence="10 11">RCC1774</strain>
    </source>
</reference>
<dbReference type="InterPro" id="IPR001882">
    <property type="entry name" value="Biotin_BS"/>
</dbReference>
<keyword evidence="7 8" id="KW-0092">Biotin</keyword>
<evidence type="ECO:0000313" key="10">
    <source>
        <dbReference type="EMBL" id="PZD75386.1"/>
    </source>
</evidence>
<comment type="function">
    <text evidence="8">This protein is a component of the acetyl coenzyme A carboxylase complex; first, biotin carboxylase catalyzes the carboxylation of the carrier protein and then the transcarboxylase transfers the carboxyl group to form malonyl-CoA.</text>
</comment>
<evidence type="ECO:0000256" key="5">
    <source>
        <dbReference type="ARBA" id="ARBA00023098"/>
    </source>
</evidence>
<dbReference type="RefSeq" id="WP_110984092.1">
    <property type="nucleotide sequence ID" value="NZ_CAWNWM010000001.1"/>
</dbReference>
<comment type="caution">
    <text evidence="10">The sequence shown here is derived from an EMBL/GenBank/DDBJ whole genome shotgun (WGS) entry which is preliminary data.</text>
</comment>
<dbReference type="NCBIfam" id="TIGR00531">
    <property type="entry name" value="BCCP"/>
    <property type="match status" value="1"/>
</dbReference>
<dbReference type="InterPro" id="IPR011053">
    <property type="entry name" value="Single_hybrid_motif"/>
</dbReference>
<dbReference type="UniPathway" id="UPA00094"/>
<dbReference type="PROSITE" id="PS00188">
    <property type="entry name" value="BIOTIN"/>
    <property type="match status" value="1"/>
</dbReference>
<proteinExistence type="predicted"/>
<keyword evidence="5 8" id="KW-0443">Lipid metabolism</keyword>
<evidence type="ECO:0000256" key="6">
    <source>
        <dbReference type="ARBA" id="ARBA00023160"/>
    </source>
</evidence>
<dbReference type="PANTHER" id="PTHR45266:SF3">
    <property type="entry name" value="OXALOACETATE DECARBOXYLASE ALPHA CHAIN"/>
    <property type="match status" value="1"/>
</dbReference>
<name>A0A2W1JQ56_9CYAN</name>
<comment type="pathway">
    <text evidence="1 8">Lipid metabolism; fatty acid biosynthesis.</text>
</comment>
<dbReference type="FunFam" id="2.40.50.100:FF:000003">
    <property type="entry name" value="Acetyl-CoA carboxylase biotin carboxyl carrier protein"/>
    <property type="match status" value="1"/>
</dbReference>